<feature type="domain" description="HTH lacI-type" evidence="4">
    <location>
        <begin position="6"/>
        <end position="60"/>
    </location>
</feature>
<accession>A0ABU2DPR7</accession>
<keyword evidence="6" id="KW-1185">Reference proteome</keyword>
<reference evidence="5 6" key="1">
    <citation type="submission" date="2023-09" db="EMBL/GenBank/DDBJ databases">
        <title>Description of three actinobacteria isolated from air of manufacturing shop in a pharmaceutical factory.</title>
        <authorList>
            <person name="Zhang D.-F."/>
        </authorList>
    </citation>
    <scope>NUCLEOTIDE SEQUENCE [LARGE SCALE GENOMIC DNA]</scope>
    <source>
        <strain evidence="5 6">LY-0111</strain>
    </source>
</reference>
<dbReference type="Gene3D" id="3.40.50.2300">
    <property type="match status" value="1"/>
</dbReference>
<dbReference type="PROSITE" id="PS50932">
    <property type="entry name" value="HTH_LACI_2"/>
    <property type="match status" value="1"/>
</dbReference>
<dbReference type="EMBL" id="JAVKGR010000001">
    <property type="protein sequence ID" value="MDR8018449.1"/>
    <property type="molecule type" value="Genomic_DNA"/>
</dbReference>
<name>A0ABU2DPR7_9MICC</name>
<protein>
    <submittedName>
        <fullName evidence="5">LacI family DNA-binding transcriptional regulator</fullName>
    </submittedName>
</protein>
<dbReference type="CDD" id="cd01392">
    <property type="entry name" value="HTH_LacI"/>
    <property type="match status" value="1"/>
</dbReference>
<sequence length="332" mass="37194">MPGKSPTLRDLARHLGVSMTTASDALRETGRVSPTTRARVREVAKAIGYTPNRAAQELRNRTSRTVGLYIPRRVMAQEFYMPFTMALADELGRGHLDLTVIADAESQTDASSWDDFAAVIVIDARISDAPLSANLESHVPLFTAGRIQGISSSRVAAVVELDYRTMLRSALDRLHKERLIEHPIFLAFEAAYDYSWSHQLLSEYHDWWQRKQLLANYWTVSAKPDQWPTPAMLAEWSGAETRYDVIIFGGPLLALVTRSQDGFDALLSKDGHRSIVLTTSEVESRLVKSDIILDIRARKFGESIGNICLNYLTGGDYPEHQFIEPSIITDSK</sequence>
<keyword evidence="3" id="KW-0804">Transcription</keyword>
<evidence type="ECO:0000256" key="1">
    <source>
        <dbReference type="ARBA" id="ARBA00023015"/>
    </source>
</evidence>
<evidence type="ECO:0000256" key="3">
    <source>
        <dbReference type="ARBA" id="ARBA00023163"/>
    </source>
</evidence>
<evidence type="ECO:0000313" key="5">
    <source>
        <dbReference type="EMBL" id="MDR8018449.1"/>
    </source>
</evidence>
<dbReference type="RefSeq" id="WP_310547418.1">
    <property type="nucleotide sequence ID" value="NZ_JAVKGR010000001.1"/>
</dbReference>
<dbReference type="PANTHER" id="PTHR30146:SF153">
    <property type="entry name" value="LACTOSE OPERON REPRESSOR"/>
    <property type="match status" value="1"/>
</dbReference>
<dbReference type="Gene3D" id="1.10.260.40">
    <property type="entry name" value="lambda repressor-like DNA-binding domains"/>
    <property type="match status" value="1"/>
</dbReference>
<dbReference type="InterPro" id="IPR010982">
    <property type="entry name" value="Lambda_DNA-bd_dom_sf"/>
</dbReference>
<dbReference type="SUPFAM" id="SSF47413">
    <property type="entry name" value="lambda repressor-like DNA-binding domains"/>
    <property type="match status" value="1"/>
</dbReference>
<evidence type="ECO:0000313" key="6">
    <source>
        <dbReference type="Proteomes" id="UP001251870"/>
    </source>
</evidence>
<gene>
    <name evidence="5" type="ORF">RIL96_02545</name>
</gene>
<dbReference type="Proteomes" id="UP001251870">
    <property type="component" value="Unassembled WGS sequence"/>
</dbReference>
<dbReference type="InterPro" id="IPR000843">
    <property type="entry name" value="HTH_LacI"/>
</dbReference>
<dbReference type="GO" id="GO:0003677">
    <property type="term" value="F:DNA binding"/>
    <property type="evidence" value="ECO:0007669"/>
    <property type="project" value="UniProtKB-KW"/>
</dbReference>
<dbReference type="SMART" id="SM00354">
    <property type="entry name" value="HTH_LACI"/>
    <property type="match status" value="1"/>
</dbReference>
<keyword evidence="2 5" id="KW-0238">DNA-binding</keyword>
<keyword evidence="1" id="KW-0805">Transcription regulation</keyword>
<organism evidence="5 6">
    <name type="scientific">Nesterenkonia aerolata</name>
    <dbReference type="NCBI Taxonomy" id="3074079"/>
    <lineage>
        <taxon>Bacteria</taxon>
        <taxon>Bacillati</taxon>
        <taxon>Actinomycetota</taxon>
        <taxon>Actinomycetes</taxon>
        <taxon>Micrococcales</taxon>
        <taxon>Micrococcaceae</taxon>
        <taxon>Nesterenkonia</taxon>
    </lineage>
</organism>
<evidence type="ECO:0000256" key="2">
    <source>
        <dbReference type="ARBA" id="ARBA00023125"/>
    </source>
</evidence>
<dbReference type="Pfam" id="PF00356">
    <property type="entry name" value="LacI"/>
    <property type="match status" value="1"/>
</dbReference>
<evidence type="ECO:0000259" key="4">
    <source>
        <dbReference type="PROSITE" id="PS50932"/>
    </source>
</evidence>
<comment type="caution">
    <text evidence="5">The sequence shown here is derived from an EMBL/GenBank/DDBJ whole genome shotgun (WGS) entry which is preliminary data.</text>
</comment>
<dbReference type="PANTHER" id="PTHR30146">
    <property type="entry name" value="LACI-RELATED TRANSCRIPTIONAL REPRESSOR"/>
    <property type="match status" value="1"/>
</dbReference>
<proteinExistence type="predicted"/>